<name>A0A0E9URK5_ANGAN</name>
<accession>A0A0E9URK5</accession>
<dbReference type="EMBL" id="GBXM01040130">
    <property type="protein sequence ID" value="JAH68447.1"/>
    <property type="molecule type" value="Transcribed_RNA"/>
</dbReference>
<evidence type="ECO:0000313" key="1">
    <source>
        <dbReference type="EMBL" id="JAH68447.1"/>
    </source>
</evidence>
<organism evidence="1">
    <name type="scientific">Anguilla anguilla</name>
    <name type="common">European freshwater eel</name>
    <name type="synonym">Muraena anguilla</name>
    <dbReference type="NCBI Taxonomy" id="7936"/>
    <lineage>
        <taxon>Eukaryota</taxon>
        <taxon>Metazoa</taxon>
        <taxon>Chordata</taxon>
        <taxon>Craniata</taxon>
        <taxon>Vertebrata</taxon>
        <taxon>Euteleostomi</taxon>
        <taxon>Actinopterygii</taxon>
        <taxon>Neopterygii</taxon>
        <taxon>Teleostei</taxon>
        <taxon>Anguilliformes</taxon>
        <taxon>Anguillidae</taxon>
        <taxon>Anguilla</taxon>
    </lineage>
</organism>
<dbReference type="AlphaFoldDB" id="A0A0E9URK5"/>
<sequence length="31" mass="3550">MERWPVVSEVCINTGPTRGVRGKNTYYHSVI</sequence>
<reference evidence="1" key="2">
    <citation type="journal article" date="2015" name="Fish Shellfish Immunol.">
        <title>Early steps in the European eel (Anguilla anguilla)-Vibrio vulnificus interaction in the gills: Role of the RtxA13 toxin.</title>
        <authorList>
            <person name="Callol A."/>
            <person name="Pajuelo D."/>
            <person name="Ebbesson L."/>
            <person name="Teles M."/>
            <person name="MacKenzie S."/>
            <person name="Amaro C."/>
        </authorList>
    </citation>
    <scope>NUCLEOTIDE SEQUENCE</scope>
</reference>
<reference evidence="1" key="1">
    <citation type="submission" date="2014-11" db="EMBL/GenBank/DDBJ databases">
        <authorList>
            <person name="Amaro Gonzalez C."/>
        </authorList>
    </citation>
    <scope>NUCLEOTIDE SEQUENCE</scope>
</reference>
<proteinExistence type="predicted"/>
<protein>
    <submittedName>
        <fullName evidence="1">Uncharacterized protein</fullName>
    </submittedName>
</protein>